<protein>
    <submittedName>
        <fullName evidence="1">Uncharacterized protein</fullName>
    </submittedName>
</protein>
<organism evidence="1">
    <name type="scientific">Arundo donax</name>
    <name type="common">Giant reed</name>
    <name type="synonym">Donax arundinaceus</name>
    <dbReference type="NCBI Taxonomy" id="35708"/>
    <lineage>
        <taxon>Eukaryota</taxon>
        <taxon>Viridiplantae</taxon>
        <taxon>Streptophyta</taxon>
        <taxon>Embryophyta</taxon>
        <taxon>Tracheophyta</taxon>
        <taxon>Spermatophyta</taxon>
        <taxon>Magnoliopsida</taxon>
        <taxon>Liliopsida</taxon>
        <taxon>Poales</taxon>
        <taxon>Poaceae</taxon>
        <taxon>PACMAD clade</taxon>
        <taxon>Arundinoideae</taxon>
        <taxon>Arundineae</taxon>
        <taxon>Arundo</taxon>
    </lineage>
</organism>
<accession>A0A0A9BXM8</accession>
<dbReference type="EMBL" id="GBRH01231970">
    <property type="protein sequence ID" value="JAD65925.1"/>
    <property type="molecule type" value="Transcribed_RNA"/>
</dbReference>
<dbReference type="AlphaFoldDB" id="A0A0A9BXM8"/>
<name>A0A0A9BXM8_ARUDO</name>
<evidence type="ECO:0000313" key="1">
    <source>
        <dbReference type="EMBL" id="JAD65925.1"/>
    </source>
</evidence>
<reference evidence="1" key="1">
    <citation type="submission" date="2014-09" db="EMBL/GenBank/DDBJ databases">
        <authorList>
            <person name="Magalhaes I.L.F."/>
            <person name="Oliveira U."/>
            <person name="Santos F.R."/>
            <person name="Vidigal T.H.D.A."/>
            <person name="Brescovit A.D."/>
            <person name="Santos A.J."/>
        </authorList>
    </citation>
    <scope>NUCLEOTIDE SEQUENCE</scope>
    <source>
        <tissue evidence="1">Shoot tissue taken approximately 20 cm above the soil surface</tissue>
    </source>
</reference>
<proteinExistence type="predicted"/>
<reference evidence="1" key="2">
    <citation type="journal article" date="2015" name="Data Brief">
        <title>Shoot transcriptome of the giant reed, Arundo donax.</title>
        <authorList>
            <person name="Barrero R.A."/>
            <person name="Guerrero F.D."/>
            <person name="Moolhuijzen P."/>
            <person name="Goolsby J.A."/>
            <person name="Tidwell J."/>
            <person name="Bellgard S.E."/>
            <person name="Bellgard M.I."/>
        </authorList>
    </citation>
    <scope>NUCLEOTIDE SEQUENCE</scope>
    <source>
        <tissue evidence="1">Shoot tissue taken approximately 20 cm above the soil surface</tissue>
    </source>
</reference>
<sequence>MYRGETPYAGVLALRV</sequence>